<protein>
    <recommendedName>
        <fullName evidence="2">Tuberin N-terminal domain-containing protein</fullName>
    </recommendedName>
</protein>
<comment type="caution">
    <text evidence="3">The sequence shown here is derived from an EMBL/GenBank/DDBJ whole genome shotgun (WGS) entry which is preliminary data.</text>
</comment>
<reference evidence="3" key="1">
    <citation type="submission" date="2022-07" db="EMBL/GenBank/DDBJ databases">
        <title>Genome Sequence of Agrocybe chaxingu.</title>
        <authorList>
            <person name="Buettner E."/>
        </authorList>
    </citation>
    <scope>NUCLEOTIDE SEQUENCE</scope>
    <source>
        <strain evidence="3">MP-N11</strain>
    </source>
</reference>
<evidence type="ECO:0000256" key="1">
    <source>
        <dbReference type="SAM" id="MobiDB-lite"/>
    </source>
</evidence>
<dbReference type="OrthoDB" id="3047812at2759"/>
<feature type="region of interest" description="Disordered" evidence="1">
    <location>
        <begin position="375"/>
        <end position="397"/>
    </location>
</feature>
<name>A0A9W8MXZ8_9AGAR</name>
<feature type="compositionally biased region" description="Basic and acidic residues" evidence="1">
    <location>
        <begin position="1"/>
        <end position="10"/>
    </location>
</feature>
<evidence type="ECO:0000313" key="3">
    <source>
        <dbReference type="EMBL" id="KAJ3510805.1"/>
    </source>
</evidence>
<feature type="compositionally biased region" description="Polar residues" evidence="1">
    <location>
        <begin position="11"/>
        <end position="20"/>
    </location>
</feature>
<gene>
    <name evidence="3" type="ORF">NLJ89_g4470</name>
</gene>
<feature type="domain" description="Tuberin N-terminal" evidence="2">
    <location>
        <begin position="65"/>
        <end position="209"/>
    </location>
</feature>
<feature type="region of interest" description="Disordered" evidence="1">
    <location>
        <begin position="1"/>
        <end position="42"/>
    </location>
</feature>
<dbReference type="Pfam" id="PF11864">
    <property type="entry name" value="DUF3384"/>
    <property type="match status" value="1"/>
</dbReference>
<accession>A0A9W8MXZ8</accession>
<keyword evidence="4" id="KW-1185">Reference proteome</keyword>
<dbReference type="InterPro" id="IPR024584">
    <property type="entry name" value="Tuberin_N"/>
</dbReference>
<organism evidence="3 4">
    <name type="scientific">Agrocybe chaxingu</name>
    <dbReference type="NCBI Taxonomy" id="84603"/>
    <lineage>
        <taxon>Eukaryota</taxon>
        <taxon>Fungi</taxon>
        <taxon>Dikarya</taxon>
        <taxon>Basidiomycota</taxon>
        <taxon>Agaricomycotina</taxon>
        <taxon>Agaricomycetes</taxon>
        <taxon>Agaricomycetidae</taxon>
        <taxon>Agaricales</taxon>
        <taxon>Agaricineae</taxon>
        <taxon>Strophariaceae</taxon>
        <taxon>Agrocybe</taxon>
    </lineage>
</organism>
<dbReference type="Proteomes" id="UP001148786">
    <property type="component" value="Unassembled WGS sequence"/>
</dbReference>
<sequence length="397" mass="44023">MSRQEPEPSTRQRQRANTASFAPFSAWRKTRPEQHTPPPVTLPQPVLSLQGLIDALTPPSVPSLAHARALATALSNYSPLPRRELLNPLLSVLCAAEAPPAIQAAGFDVLSAYWENHEATSLGTPERLSYFSLFLGSSTSWAVDLWEPRFKALRALTKDGTEIMGVESNVIDTLQWWIEGAFDGLIKPPSSIDRSERTERERSIELIAKFLEDILAKDSIKSRIMDEKMAKSRKKNNLEDKITEMLSSILSGPYSATSMLVLRQHLFPSSPPQPSRIAIMTSLGAHRTLHNHVRRALCARLAQADISCESSTGYSHSGAPVHLELQGDLMEKAWPKDDYTASSVGVGGIGWDGARLGKALAESVSAWIRHEFDDANVKSEEEKRTAWEKERRQGRDP</sequence>
<evidence type="ECO:0000259" key="2">
    <source>
        <dbReference type="Pfam" id="PF11864"/>
    </source>
</evidence>
<proteinExistence type="predicted"/>
<dbReference type="AlphaFoldDB" id="A0A9W8MXZ8"/>
<evidence type="ECO:0000313" key="4">
    <source>
        <dbReference type="Proteomes" id="UP001148786"/>
    </source>
</evidence>
<dbReference type="EMBL" id="JANKHO010000370">
    <property type="protein sequence ID" value="KAJ3510805.1"/>
    <property type="molecule type" value="Genomic_DNA"/>
</dbReference>